<dbReference type="AlphaFoldDB" id="A0A2J7Q771"/>
<feature type="transmembrane region" description="Helical" evidence="6">
    <location>
        <begin position="174"/>
        <end position="196"/>
    </location>
</feature>
<keyword evidence="2 6" id="KW-0812">Transmembrane</keyword>
<dbReference type="CDD" id="cd15039">
    <property type="entry name" value="7tmB3_Methuselah-like"/>
    <property type="match status" value="1"/>
</dbReference>
<feature type="transmembrane region" description="Helical" evidence="6">
    <location>
        <begin position="118"/>
        <end position="141"/>
    </location>
</feature>
<keyword evidence="9" id="KW-1185">Reference proteome</keyword>
<dbReference type="InterPro" id="IPR051384">
    <property type="entry name" value="Mth_GPCR"/>
</dbReference>
<feature type="transmembrane region" description="Helical" evidence="6">
    <location>
        <begin position="70"/>
        <end position="98"/>
    </location>
</feature>
<evidence type="ECO:0000256" key="4">
    <source>
        <dbReference type="ARBA" id="ARBA00023136"/>
    </source>
</evidence>
<proteinExistence type="predicted"/>
<evidence type="ECO:0000256" key="1">
    <source>
        <dbReference type="ARBA" id="ARBA00004141"/>
    </source>
</evidence>
<comment type="subcellular location">
    <subcellularLocation>
        <location evidence="1">Membrane</location>
        <topology evidence="1">Multi-pass membrane protein</topology>
    </subcellularLocation>
</comment>
<dbReference type="PANTHER" id="PTHR47154:SF2">
    <property type="entry name" value="G-PROTEIN COUPLED RECEPTOR MTH-RELATED"/>
    <property type="match status" value="1"/>
</dbReference>
<name>A0A2J7Q771_9NEOP</name>
<dbReference type="Gene3D" id="1.20.1070.10">
    <property type="entry name" value="Rhodopsin 7-helix transmembrane proteins"/>
    <property type="match status" value="1"/>
</dbReference>
<dbReference type="Pfam" id="PF00002">
    <property type="entry name" value="7tm_2"/>
    <property type="match status" value="1"/>
</dbReference>
<evidence type="ECO:0000256" key="2">
    <source>
        <dbReference type="ARBA" id="ARBA00022692"/>
    </source>
</evidence>
<protein>
    <recommendedName>
        <fullName evidence="7">G-protein coupled receptors family 2 profile 2 domain-containing protein</fullName>
    </recommendedName>
</protein>
<accession>A0A2J7Q771</accession>
<reference evidence="8 9" key="1">
    <citation type="submission" date="2017-12" db="EMBL/GenBank/DDBJ databases">
        <title>Hemimetabolous genomes reveal molecular basis of termite eusociality.</title>
        <authorList>
            <person name="Harrison M.C."/>
            <person name="Jongepier E."/>
            <person name="Robertson H.M."/>
            <person name="Arning N."/>
            <person name="Bitard-Feildel T."/>
            <person name="Chao H."/>
            <person name="Childers C.P."/>
            <person name="Dinh H."/>
            <person name="Doddapaneni H."/>
            <person name="Dugan S."/>
            <person name="Gowin J."/>
            <person name="Greiner C."/>
            <person name="Han Y."/>
            <person name="Hu H."/>
            <person name="Hughes D.S.T."/>
            <person name="Huylmans A.-K."/>
            <person name="Kemena C."/>
            <person name="Kremer L.P.M."/>
            <person name="Lee S.L."/>
            <person name="Lopez-Ezquerra A."/>
            <person name="Mallet L."/>
            <person name="Monroy-Kuhn J.M."/>
            <person name="Moser A."/>
            <person name="Murali S.C."/>
            <person name="Muzny D.M."/>
            <person name="Otani S."/>
            <person name="Piulachs M.-D."/>
            <person name="Poelchau M."/>
            <person name="Qu J."/>
            <person name="Schaub F."/>
            <person name="Wada-Katsumata A."/>
            <person name="Worley K.C."/>
            <person name="Xie Q."/>
            <person name="Ylla G."/>
            <person name="Poulsen M."/>
            <person name="Gibbs R.A."/>
            <person name="Schal C."/>
            <person name="Richards S."/>
            <person name="Belles X."/>
            <person name="Korb J."/>
            <person name="Bornberg-Bauer E."/>
        </authorList>
    </citation>
    <scope>NUCLEOTIDE SEQUENCE [LARGE SCALE GENOMIC DNA]</scope>
    <source>
        <tissue evidence="8">Whole body</tissue>
    </source>
</reference>
<dbReference type="PROSITE" id="PS50261">
    <property type="entry name" value="G_PROTEIN_RECEP_F2_4"/>
    <property type="match status" value="1"/>
</dbReference>
<feature type="transmembrane region" description="Helical" evidence="6">
    <location>
        <begin position="202"/>
        <end position="224"/>
    </location>
</feature>
<dbReference type="GO" id="GO:0008528">
    <property type="term" value="F:G protein-coupled peptide receptor activity"/>
    <property type="evidence" value="ECO:0007669"/>
    <property type="project" value="TreeGrafter"/>
</dbReference>
<evidence type="ECO:0000259" key="7">
    <source>
        <dbReference type="PROSITE" id="PS50261"/>
    </source>
</evidence>
<evidence type="ECO:0000313" key="9">
    <source>
        <dbReference type="Proteomes" id="UP000235965"/>
    </source>
</evidence>
<feature type="domain" description="G-protein coupled receptors family 2 profile 2" evidence="7">
    <location>
        <begin position="1"/>
        <end position="226"/>
    </location>
</feature>
<dbReference type="PANTHER" id="PTHR47154">
    <property type="entry name" value="G-PROTEIN COUPLED RECEPTOR MTH-RELATED"/>
    <property type="match status" value="1"/>
</dbReference>
<feature type="transmembrane region" description="Helical" evidence="6">
    <location>
        <begin position="26"/>
        <end position="50"/>
    </location>
</feature>
<dbReference type="EMBL" id="NEVH01017447">
    <property type="protein sequence ID" value="PNF24431.1"/>
    <property type="molecule type" value="Genomic_DNA"/>
</dbReference>
<keyword evidence="4 6" id="KW-0472">Membrane</keyword>
<evidence type="ECO:0000256" key="3">
    <source>
        <dbReference type="ARBA" id="ARBA00022989"/>
    </source>
</evidence>
<evidence type="ECO:0000256" key="6">
    <source>
        <dbReference type="SAM" id="Phobius"/>
    </source>
</evidence>
<feature type="region of interest" description="Disordered" evidence="5">
    <location>
        <begin position="252"/>
        <end position="279"/>
    </location>
</feature>
<dbReference type="Proteomes" id="UP000235965">
    <property type="component" value="Unassembled WGS sequence"/>
</dbReference>
<dbReference type="InterPro" id="IPR000832">
    <property type="entry name" value="GPCR_2_secretin-like"/>
</dbReference>
<dbReference type="GO" id="GO:0007166">
    <property type="term" value="P:cell surface receptor signaling pathway"/>
    <property type="evidence" value="ECO:0007669"/>
    <property type="project" value="InterPro"/>
</dbReference>
<evidence type="ECO:0000313" key="8">
    <source>
        <dbReference type="EMBL" id="PNF24431.1"/>
    </source>
</evidence>
<feature type="compositionally biased region" description="Polar residues" evidence="5">
    <location>
        <begin position="253"/>
        <end position="269"/>
    </location>
</feature>
<organism evidence="8 9">
    <name type="scientific">Cryptotermes secundus</name>
    <dbReference type="NCBI Taxonomy" id="105785"/>
    <lineage>
        <taxon>Eukaryota</taxon>
        <taxon>Metazoa</taxon>
        <taxon>Ecdysozoa</taxon>
        <taxon>Arthropoda</taxon>
        <taxon>Hexapoda</taxon>
        <taxon>Insecta</taxon>
        <taxon>Pterygota</taxon>
        <taxon>Neoptera</taxon>
        <taxon>Polyneoptera</taxon>
        <taxon>Dictyoptera</taxon>
        <taxon>Blattodea</taxon>
        <taxon>Blattoidea</taxon>
        <taxon>Termitoidae</taxon>
        <taxon>Kalotermitidae</taxon>
        <taxon>Cryptotermitinae</taxon>
        <taxon>Cryptotermes</taxon>
    </lineage>
</organism>
<comment type="caution">
    <text evidence="8">The sequence shown here is derived from an EMBL/GenBank/DDBJ whole genome shotgun (WGS) entry which is preliminary data.</text>
</comment>
<sequence>MLATAYVATGVAQIIPNKRNAACFSLAFTIQFTFLAAFLWLNVMCIDIAWAFSGLHSPQGSAVERDHKKFILYSVYAWGTASILSVITATVEFVPGLAVGSPLKPNFGRRACWFEKPAATLAYFYGPMAFLLLANLMLFLYTATRIILVRRDTAILNSAGNTSGSAIRKNRQRLVLYVKLFCLMGLTWITEIISWAVGGADYYWYITDIVNMLRAVFIFVIFCCKRSVLNLLRARLASFLPCAKRLTHGKSGMSLSGPTSSLQLTTSIKKSTRRPSQDT</sequence>
<dbReference type="InterPro" id="IPR017981">
    <property type="entry name" value="GPCR_2-like_7TM"/>
</dbReference>
<keyword evidence="3 6" id="KW-1133">Transmembrane helix</keyword>
<dbReference type="OrthoDB" id="6082634at2759"/>
<evidence type="ECO:0000256" key="5">
    <source>
        <dbReference type="SAM" id="MobiDB-lite"/>
    </source>
</evidence>
<gene>
    <name evidence="8" type="ORF">B7P43_G09683</name>
</gene>
<dbReference type="GO" id="GO:0005886">
    <property type="term" value="C:plasma membrane"/>
    <property type="evidence" value="ECO:0007669"/>
    <property type="project" value="TreeGrafter"/>
</dbReference>